<dbReference type="EMBL" id="CM008053">
    <property type="protein sequence ID" value="PVH34339.1"/>
    <property type="molecule type" value="Genomic_DNA"/>
</dbReference>
<sequence length="445" mass="51078">MAGMSTNASSSSSWMVEMEKLLEDTRPSVERARWKQRSIYRVPECIKKMTNRDAYQPQFVSLGPLHHGEPHLMPMEEHKRRAVLHMVKRARKPLTKFVEAIEEVADELEAAYDGLDDRWRGASRGSFVEMMVTDGCFLLELMRIQLILVEAEDDGGGEVDTGYAANDPVFSRSSFPNLWPIMRNDMIAMENQIPLIVLQRIEFSSGSDTPPSARWINNTVRLLLCGPRFEEGMDNLGLHFLDILHKGYCGTRPYWERSENYEVRTPCAVELSEAGIQFKKSNTKSIHDVDFVNGVLSMPLLRLHDQTEMELLNLMAFEWLHPNTTNEARCYISFVNNIIESERDVALLRSQGLIENGMGSDKKVVELCNITTKLGQANIYNRLGHVQWKMNAHCKKRRNKWRAMFMNNYLSNPWVFISLVAAFILLIATIMQTIYTVVPFYTNKG</sequence>
<dbReference type="Pfam" id="PF03140">
    <property type="entry name" value="DUF247"/>
    <property type="match status" value="1"/>
</dbReference>
<protein>
    <submittedName>
        <fullName evidence="1">Uncharacterized protein</fullName>
    </submittedName>
</protein>
<reference evidence="1" key="1">
    <citation type="submission" date="2018-04" db="EMBL/GenBank/DDBJ databases">
        <title>WGS assembly of Panicum hallii.</title>
        <authorList>
            <person name="Lovell J."/>
            <person name="Jenkins J."/>
            <person name="Lowry D."/>
            <person name="Mamidi S."/>
            <person name="Sreedasyam A."/>
            <person name="Weng X."/>
            <person name="Barry K."/>
            <person name="Bonette J."/>
            <person name="Campitelli B."/>
            <person name="Daum C."/>
            <person name="Gordon S."/>
            <person name="Gould B."/>
            <person name="Lipzen A."/>
            <person name="Macqueen A."/>
            <person name="Palacio-Mejia J."/>
            <person name="Plott C."/>
            <person name="Shakirov E."/>
            <person name="Shu S."/>
            <person name="Yoshinaga Y."/>
            <person name="Zane M."/>
            <person name="Rokhsar D."/>
            <person name="Grimwood J."/>
            <person name="Schmutz J."/>
            <person name="Juenger T."/>
        </authorList>
    </citation>
    <scope>NUCLEOTIDE SEQUENCE [LARGE SCALE GENOMIC DNA]</scope>
    <source>
        <strain evidence="1">FIL2</strain>
    </source>
</reference>
<dbReference type="InterPro" id="IPR004158">
    <property type="entry name" value="DUF247_pln"/>
</dbReference>
<dbReference type="AlphaFoldDB" id="A0A270R4Y9"/>
<dbReference type="PANTHER" id="PTHR31170">
    <property type="entry name" value="BNAC04G53230D PROTEIN"/>
    <property type="match status" value="1"/>
</dbReference>
<organism evidence="1">
    <name type="scientific">Panicum hallii</name>
    <dbReference type="NCBI Taxonomy" id="206008"/>
    <lineage>
        <taxon>Eukaryota</taxon>
        <taxon>Viridiplantae</taxon>
        <taxon>Streptophyta</taxon>
        <taxon>Embryophyta</taxon>
        <taxon>Tracheophyta</taxon>
        <taxon>Spermatophyta</taxon>
        <taxon>Magnoliopsida</taxon>
        <taxon>Liliopsida</taxon>
        <taxon>Poales</taxon>
        <taxon>Poaceae</taxon>
        <taxon>PACMAD clade</taxon>
        <taxon>Panicoideae</taxon>
        <taxon>Panicodae</taxon>
        <taxon>Paniceae</taxon>
        <taxon>Panicinae</taxon>
        <taxon>Panicum</taxon>
        <taxon>Panicum sect. Panicum</taxon>
    </lineage>
</organism>
<gene>
    <name evidence="1" type="ORF">PAHAL_8G199300</name>
</gene>
<accession>A0A270R4Y9</accession>
<dbReference type="PANTHER" id="PTHR31170:SF18">
    <property type="entry name" value="(WILD MALAYSIAN BANANA) HYPOTHETICAL PROTEIN"/>
    <property type="match status" value="1"/>
</dbReference>
<proteinExistence type="predicted"/>
<dbReference type="Proteomes" id="UP000243499">
    <property type="component" value="Chromosome 8"/>
</dbReference>
<dbReference type="Gramene" id="PVH34339">
    <property type="protein sequence ID" value="PVH34339"/>
    <property type="gene ID" value="PAHAL_8G199300"/>
</dbReference>
<name>A0A270R4Y9_9POAL</name>
<evidence type="ECO:0000313" key="1">
    <source>
        <dbReference type="EMBL" id="PVH34339.1"/>
    </source>
</evidence>